<name>A0A411YKP6_9ACTN</name>
<sequence length="245" mass="25274">MTTFDPEAGVLRVRHAALAVLALLATEPASQRLHDHAVAEPLAELRRAGLVGRGGLEPAVAPLAHAVGAARLVADLVASDHGTTHRARLWLGPEAEGAGELAVVGLALPDDPDTYALMADVPGQAPALLAELVGLGTVSDPPVEGSRRLPAEAFVALVAADEGLDRDEVLTVAGDDEFGRALADGLKGAGLRWRLTVVDGPELWVLDAGASGLWLAHREETDASVIVRPVSGVAAREAIGELLRG</sequence>
<dbReference type="OrthoDB" id="9807356at2"/>
<accession>A0A411YKP6</accession>
<evidence type="ECO:0000313" key="2">
    <source>
        <dbReference type="Proteomes" id="UP000291469"/>
    </source>
</evidence>
<dbReference type="AlphaFoldDB" id="A0A411YKP6"/>
<protein>
    <submittedName>
        <fullName evidence="1">Uncharacterized protein</fullName>
    </submittedName>
</protein>
<proteinExistence type="predicted"/>
<organism evidence="1 2">
    <name type="scientific">Egibacter rhizosphaerae</name>
    <dbReference type="NCBI Taxonomy" id="1670831"/>
    <lineage>
        <taxon>Bacteria</taxon>
        <taxon>Bacillati</taxon>
        <taxon>Actinomycetota</taxon>
        <taxon>Nitriliruptoria</taxon>
        <taxon>Egibacterales</taxon>
        <taxon>Egibacteraceae</taxon>
        <taxon>Egibacter</taxon>
    </lineage>
</organism>
<reference evidence="1 2" key="1">
    <citation type="submission" date="2019-01" db="EMBL/GenBank/DDBJ databases">
        <title>Egibacter rhizosphaerae EGI 80759T.</title>
        <authorList>
            <person name="Chen D.-D."/>
            <person name="Tian Y."/>
            <person name="Jiao J.-Y."/>
            <person name="Zhang X.-T."/>
            <person name="Zhang Y.-G."/>
            <person name="Zhang Y."/>
            <person name="Xiao M."/>
            <person name="Shu W.-S."/>
            <person name="Li W.-J."/>
        </authorList>
    </citation>
    <scope>NUCLEOTIDE SEQUENCE [LARGE SCALE GENOMIC DNA]</scope>
    <source>
        <strain evidence="1 2">EGI 80759</strain>
    </source>
</reference>
<evidence type="ECO:0000313" key="1">
    <source>
        <dbReference type="EMBL" id="QBI21765.1"/>
    </source>
</evidence>
<dbReference type="KEGG" id="erz:ER308_20855"/>
<dbReference type="RefSeq" id="WP_131156757.1">
    <property type="nucleotide sequence ID" value="NZ_CP036402.1"/>
</dbReference>
<gene>
    <name evidence="1" type="ORF">ER308_20855</name>
</gene>
<dbReference type="Proteomes" id="UP000291469">
    <property type="component" value="Chromosome"/>
</dbReference>
<dbReference type="EMBL" id="CP036402">
    <property type="protein sequence ID" value="QBI21765.1"/>
    <property type="molecule type" value="Genomic_DNA"/>
</dbReference>
<keyword evidence="2" id="KW-1185">Reference proteome</keyword>